<comment type="similarity">
    <text evidence="2">Belongs to the outer membrane factor (OMF) (TC 1.B.17) family.</text>
</comment>
<organism evidence="9 10">
    <name type="scientific">Flexistipes sinusarabici</name>
    <dbReference type="NCBI Taxonomy" id="2352"/>
    <lineage>
        <taxon>Bacteria</taxon>
        <taxon>Pseudomonadati</taxon>
        <taxon>Deferribacterota</taxon>
        <taxon>Deferribacteres</taxon>
        <taxon>Deferribacterales</taxon>
        <taxon>Flexistipitaceae</taxon>
        <taxon>Flexistipes</taxon>
    </lineage>
</organism>
<dbReference type="Gene3D" id="1.20.1600.10">
    <property type="entry name" value="Outer membrane efflux proteins (OEP)"/>
    <property type="match status" value="1"/>
</dbReference>
<dbReference type="SUPFAM" id="SSF56954">
    <property type="entry name" value="Outer membrane efflux proteins (OEP)"/>
    <property type="match status" value="1"/>
</dbReference>
<evidence type="ECO:0000256" key="4">
    <source>
        <dbReference type="ARBA" id="ARBA00022452"/>
    </source>
</evidence>
<dbReference type="InterPro" id="IPR051906">
    <property type="entry name" value="TolC-like"/>
</dbReference>
<dbReference type="PANTHER" id="PTHR30026">
    <property type="entry name" value="OUTER MEMBRANE PROTEIN TOLC"/>
    <property type="match status" value="1"/>
</dbReference>
<keyword evidence="4" id="KW-1134">Transmembrane beta strand</keyword>
<dbReference type="AlphaFoldDB" id="A0A3D5QDB7"/>
<comment type="subcellular location">
    <subcellularLocation>
        <location evidence="1">Cell outer membrane</location>
    </subcellularLocation>
</comment>
<evidence type="ECO:0000256" key="8">
    <source>
        <dbReference type="SAM" id="SignalP"/>
    </source>
</evidence>
<dbReference type="GO" id="GO:0015288">
    <property type="term" value="F:porin activity"/>
    <property type="evidence" value="ECO:0007669"/>
    <property type="project" value="TreeGrafter"/>
</dbReference>
<protein>
    <recommendedName>
        <fullName evidence="11">Outer membrane efflux protein</fullName>
    </recommendedName>
</protein>
<gene>
    <name evidence="9" type="ORF">DHM44_08270</name>
</gene>
<dbReference type="GO" id="GO:0009279">
    <property type="term" value="C:cell outer membrane"/>
    <property type="evidence" value="ECO:0007669"/>
    <property type="project" value="UniProtKB-SubCell"/>
</dbReference>
<evidence type="ECO:0000256" key="7">
    <source>
        <dbReference type="ARBA" id="ARBA00023237"/>
    </source>
</evidence>
<evidence type="ECO:0000313" key="9">
    <source>
        <dbReference type="EMBL" id="HCW93664.1"/>
    </source>
</evidence>
<evidence type="ECO:0000313" key="10">
    <source>
        <dbReference type="Proteomes" id="UP000262325"/>
    </source>
</evidence>
<name>A0A3D5QDB7_FLESI</name>
<dbReference type="GO" id="GO:1990281">
    <property type="term" value="C:efflux pump complex"/>
    <property type="evidence" value="ECO:0007669"/>
    <property type="project" value="TreeGrafter"/>
</dbReference>
<dbReference type="EMBL" id="DPPF01000168">
    <property type="protein sequence ID" value="HCW93664.1"/>
    <property type="molecule type" value="Genomic_DNA"/>
</dbReference>
<feature type="signal peptide" evidence="8">
    <location>
        <begin position="1"/>
        <end position="19"/>
    </location>
</feature>
<keyword evidence="7" id="KW-0998">Cell outer membrane</keyword>
<keyword evidence="8" id="KW-0732">Signal</keyword>
<dbReference type="Proteomes" id="UP000262325">
    <property type="component" value="Unassembled WGS sequence"/>
</dbReference>
<evidence type="ECO:0000256" key="6">
    <source>
        <dbReference type="ARBA" id="ARBA00023136"/>
    </source>
</evidence>
<dbReference type="InterPro" id="IPR003423">
    <property type="entry name" value="OMP_efflux"/>
</dbReference>
<evidence type="ECO:0000256" key="5">
    <source>
        <dbReference type="ARBA" id="ARBA00022692"/>
    </source>
</evidence>
<evidence type="ECO:0000256" key="3">
    <source>
        <dbReference type="ARBA" id="ARBA00022448"/>
    </source>
</evidence>
<keyword evidence="3" id="KW-0813">Transport</keyword>
<comment type="caution">
    <text evidence="9">The sequence shown here is derived from an EMBL/GenBank/DDBJ whole genome shotgun (WGS) entry which is preliminary data.</text>
</comment>
<sequence length="430" mass="48750">MKKVVILFILFSFAGSIQALTIDEAVKKGLANNFGLKSQSSVIKSSNYSLKASKADRMPSLILEGSYTKNDRAKKTQISLPSPAIPDISMTQVEQEYTEAMAALKYDLYTGGAVTHDIKSKKLNYKYEKLIFDEKKQELVYNIRAAFINILKLKSLLNSAKQEVSALQSHMQDVIDLAKEGLVPELDKLHTKVKLRMAQQRVTALEGNLKSAKSQLYSLMGMNPSAKEYTIEKIDSIKIRRLKLEELFDCAEKNRPILKALRLKYRSVLQKAQAAESGYKPKVYVMGGYKYSDMNENVEPQDNAFIQAGGSFRLDWTKDFNMVNSLKQKAYSVADTRLNTILQIKTEVRNAFEDMKSALENKKVAKTALKEAEEYYRIMKLKYKNTLATNTDLLDAEAMLTKAREDYTIAFYNYAESIYALEKAVGKPLR</sequence>
<dbReference type="GO" id="GO:0015562">
    <property type="term" value="F:efflux transmembrane transporter activity"/>
    <property type="evidence" value="ECO:0007669"/>
    <property type="project" value="InterPro"/>
</dbReference>
<reference evidence="9 10" key="1">
    <citation type="journal article" date="2018" name="Nat. Biotechnol.">
        <title>A standardized bacterial taxonomy based on genome phylogeny substantially revises the tree of life.</title>
        <authorList>
            <person name="Parks D.H."/>
            <person name="Chuvochina M."/>
            <person name="Waite D.W."/>
            <person name="Rinke C."/>
            <person name="Skarshewski A."/>
            <person name="Chaumeil P.A."/>
            <person name="Hugenholtz P."/>
        </authorList>
    </citation>
    <scope>NUCLEOTIDE SEQUENCE [LARGE SCALE GENOMIC DNA]</scope>
    <source>
        <strain evidence="9">UBA8672</strain>
    </source>
</reference>
<evidence type="ECO:0008006" key="11">
    <source>
        <dbReference type="Google" id="ProtNLM"/>
    </source>
</evidence>
<proteinExistence type="inferred from homology"/>
<dbReference type="Pfam" id="PF02321">
    <property type="entry name" value="OEP"/>
    <property type="match status" value="2"/>
</dbReference>
<evidence type="ECO:0000256" key="1">
    <source>
        <dbReference type="ARBA" id="ARBA00004442"/>
    </source>
</evidence>
<dbReference type="PANTHER" id="PTHR30026:SF20">
    <property type="entry name" value="OUTER MEMBRANE PROTEIN TOLC"/>
    <property type="match status" value="1"/>
</dbReference>
<keyword evidence="5" id="KW-0812">Transmembrane</keyword>
<evidence type="ECO:0000256" key="2">
    <source>
        <dbReference type="ARBA" id="ARBA00007613"/>
    </source>
</evidence>
<keyword evidence="6" id="KW-0472">Membrane</keyword>
<feature type="chain" id="PRO_5017764219" description="Outer membrane efflux protein" evidence="8">
    <location>
        <begin position="20"/>
        <end position="430"/>
    </location>
</feature>
<accession>A0A3D5QDB7</accession>